<evidence type="ECO:0000259" key="1">
    <source>
        <dbReference type="Pfam" id="PF06985"/>
    </source>
</evidence>
<comment type="caution">
    <text evidence="2">The sequence shown here is derived from an EMBL/GenBank/DDBJ whole genome shotgun (WGS) entry which is preliminary data.</text>
</comment>
<name>A0AAD9W532_PHOAM</name>
<organism evidence="2 3">
    <name type="scientific">Phomopsis amygdali</name>
    <name type="common">Fusicoccum amygdali</name>
    <dbReference type="NCBI Taxonomy" id="1214568"/>
    <lineage>
        <taxon>Eukaryota</taxon>
        <taxon>Fungi</taxon>
        <taxon>Dikarya</taxon>
        <taxon>Ascomycota</taxon>
        <taxon>Pezizomycotina</taxon>
        <taxon>Sordariomycetes</taxon>
        <taxon>Sordariomycetidae</taxon>
        <taxon>Diaporthales</taxon>
        <taxon>Diaporthaceae</taxon>
        <taxon>Diaporthe</taxon>
    </lineage>
</organism>
<evidence type="ECO:0000313" key="2">
    <source>
        <dbReference type="EMBL" id="KAK2610102.1"/>
    </source>
</evidence>
<dbReference type="EMBL" id="JAUJFL010000002">
    <property type="protein sequence ID" value="KAK2610102.1"/>
    <property type="molecule type" value="Genomic_DNA"/>
</dbReference>
<reference evidence="2" key="1">
    <citation type="submission" date="2023-06" db="EMBL/GenBank/DDBJ databases">
        <authorList>
            <person name="Noh H."/>
        </authorList>
    </citation>
    <scope>NUCLEOTIDE SEQUENCE</scope>
    <source>
        <strain evidence="2">DUCC20226</strain>
    </source>
</reference>
<dbReference type="Pfam" id="PF06985">
    <property type="entry name" value="HET"/>
    <property type="match status" value="1"/>
</dbReference>
<proteinExistence type="predicted"/>
<dbReference type="AlphaFoldDB" id="A0AAD9W532"/>
<dbReference type="PANTHER" id="PTHR33112:SF16">
    <property type="entry name" value="HETEROKARYON INCOMPATIBILITY DOMAIN-CONTAINING PROTEIN"/>
    <property type="match status" value="1"/>
</dbReference>
<gene>
    <name evidence="2" type="ORF">N8I77_003558</name>
</gene>
<sequence>MAVQITDGGISNSKTEFLDHIGGRMTTWDKSVSWVSFTGMQIVSSREPYLQVLVQLNPLYTGYFPLKTNVYDKSLKAMWEKVANHTTQPRSAPLIITHQDFTAMGFPMTLPSNTGSTETWSTIDRWVHECSEQHRCLAQFTTDWYPTRLVERISNEKFRVIRSDSGLFSPGQGYITLSHRWGDRDFVKLTRDKLSDFEDGLPIRLLRKTFQEALVVAWRMNIPYVWIDSLCIIQSGDNGADWRQESRLMAEVYSNSFCNISADWGDESNGLFFERTPAFKPPCGLHTQWKIPKTNDRNSDDLHVLETPPDARPSHIVLRDFWFENVMESPLNRRGWVLQERLLAPRVLHFSPKQVSWECGQKLAWETAPLYSVTSPHADSILHCLGGYGRTRISLERLKFDKARGSVDWSSLVERYSGCELTRQSDKLVAIAGIARRLAHVVEDQYVAGLWVKQMPQVLLWEAYGTKHSCCPPTQYYAPTFSWAAADGKVVMPSDRGDRITATASFIEYRKKTQSSAATKTMQTNLEGQILMNHVFGPLTSPEIEVRMRGILRSCQRVPSQLIPDKRSKFWGCPSLGVGDSAIDLCFRNGTAFTVSYDRAAEKDSHADSTTYYYTIIECVCILSNQRSNAFKSYVQARGLFLKSVDVSMGRFERVGYVSHFNGKHAGIYEPLGNERDLPAWSYDETSGEHTFYIV</sequence>
<accession>A0AAD9W532</accession>
<protein>
    <recommendedName>
        <fullName evidence="1">Heterokaryon incompatibility domain-containing protein</fullName>
    </recommendedName>
</protein>
<dbReference type="Proteomes" id="UP001265746">
    <property type="component" value="Unassembled WGS sequence"/>
</dbReference>
<dbReference type="InterPro" id="IPR010730">
    <property type="entry name" value="HET"/>
</dbReference>
<evidence type="ECO:0000313" key="3">
    <source>
        <dbReference type="Proteomes" id="UP001265746"/>
    </source>
</evidence>
<feature type="domain" description="Heterokaryon incompatibility" evidence="1">
    <location>
        <begin position="174"/>
        <end position="340"/>
    </location>
</feature>
<dbReference type="PANTHER" id="PTHR33112">
    <property type="entry name" value="DOMAIN PROTEIN, PUTATIVE-RELATED"/>
    <property type="match status" value="1"/>
</dbReference>
<keyword evidence="3" id="KW-1185">Reference proteome</keyword>